<dbReference type="NCBIfam" id="NF038214">
    <property type="entry name" value="IS21_help_AAA"/>
    <property type="match status" value="1"/>
</dbReference>
<dbReference type="InterPro" id="IPR001270">
    <property type="entry name" value="ClpA/B"/>
</dbReference>
<dbReference type="Pfam" id="PF01695">
    <property type="entry name" value="IstB_IS21"/>
    <property type="match status" value="1"/>
</dbReference>
<keyword evidence="2" id="KW-0547">Nucleotide-binding</keyword>
<dbReference type="SMART" id="SM00382">
    <property type="entry name" value="AAA"/>
    <property type="match status" value="1"/>
</dbReference>
<keyword evidence="3" id="KW-0067">ATP-binding</keyword>
<dbReference type="InterPro" id="IPR028350">
    <property type="entry name" value="DNAC/IstB-like"/>
</dbReference>
<evidence type="ECO:0000313" key="5">
    <source>
        <dbReference type="EMBL" id="ANB59640.1"/>
    </source>
</evidence>
<dbReference type="InterPro" id="IPR047661">
    <property type="entry name" value="IstB"/>
</dbReference>
<evidence type="ECO:0000259" key="4">
    <source>
        <dbReference type="SMART" id="SM00382"/>
    </source>
</evidence>
<dbReference type="InterPro" id="IPR027417">
    <property type="entry name" value="P-loop_NTPase"/>
</dbReference>
<proteinExistence type="inferred from homology"/>
<dbReference type="GO" id="GO:0005524">
    <property type="term" value="F:ATP binding"/>
    <property type="evidence" value="ECO:0007669"/>
    <property type="project" value="UniProtKB-KW"/>
</dbReference>
<dbReference type="OrthoDB" id="2052561at2"/>
<protein>
    <submittedName>
        <fullName evidence="5">IstB-like ATP binding family protein</fullName>
    </submittedName>
</protein>
<comment type="similarity">
    <text evidence="1">Belongs to the IS21/IS1162 putative ATP-binding protein family.</text>
</comment>
<evidence type="ECO:0000256" key="1">
    <source>
        <dbReference type="ARBA" id="ARBA00008059"/>
    </source>
</evidence>
<dbReference type="RefSeq" id="WP_066322407.1">
    <property type="nucleotide sequence ID" value="NZ_CP015438.1"/>
</dbReference>
<dbReference type="EMBL" id="CP015438">
    <property type="protein sequence ID" value="ANB59640.1"/>
    <property type="molecule type" value="Genomic_DNA"/>
</dbReference>
<dbReference type="KEGG" id="aamy:GFC30_257"/>
<dbReference type="PRINTS" id="PR00300">
    <property type="entry name" value="CLPPROTEASEA"/>
</dbReference>
<dbReference type="PATRIC" id="fig|294699.3.peg.238"/>
<sequence length="259" mass="29921">MLELEKVRSQLTELKLHTAAEILESRLQTASQKEFTYVAFLAELLQEEISHRRQRHIQTQVQRARLPYQKTLEEFDFSFQPSVDKRVIDEFATLGFIREAFNIVFLGPPGVGKSHLAVALAMRALKEGYSAYFVTVTELLEDLRRAHAENKLDIRMRKYLRPKLLLIDEVGYWPFGREEANLFFQLVSTRYEHGSIILTSNKSFAEWGELFGDPVLASAVLDRLLHHGHIVNIRGQSYRLREKIRAGVYGSPRETVMTS</sequence>
<dbReference type="Gene3D" id="3.40.50.300">
    <property type="entry name" value="P-loop containing nucleotide triphosphate hydrolases"/>
    <property type="match status" value="1"/>
</dbReference>
<dbReference type="CDD" id="cd00009">
    <property type="entry name" value="AAA"/>
    <property type="match status" value="1"/>
</dbReference>
<dbReference type="GO" id="GO:0006260">
    <property type="term" value="P:DNA replication"/>
    <property type="evidence" value="ECO:0007669"/>
    <property type="project" value="TreeGrafter"/>
</dbReference>
<dbReference type="InterPro" id="IPR002611">
    <property type="entry name" value="IstB_ATP-bd"/>
</dbReference>
<dbReference type="SUPFAM" id="SSF52540">
    <property type="entry name" value="P-loop containing nucleoside triphosphate hydrolases"/>
    <property type="match status" value="1"/>
</dbReference>
<feature type="domain" description="AAA+ ATPase" evidence="4">
    <location>
        <begin position="99"/>
        <end position="231"/>
    </location>
</feature>
<evidence type="ECO:0000256" key="2">
    <source>
        <dbReference type="ARBA" id="ARBA00022741"/>
    </source>
</evidence>
<organism evidence="5 6">
    <name type="scientific">Anoxybacteroides amylolyticum</name>
    <dbReference type="NCBI Taxonomy" id="294699"/>
    <lineage>
        <taxon>Bacteria</taxon>
        <taxon>Bacillati</taxon>
        <taxon>Bacillota</taxon>
        <taxon>Bacilli</taxon>
        <taxon>Bacillales</taxon>
        <taxon>Anoxybacillaceae</taxon>
        <taxon>Anoxybacteroides</taxon>
    </lineage>
</organism>
<gene>
    <name evidence="5" type="ORF">GFC30_257</name>
</gene>
<evidence type="ECO:0000256" key="3">
    <source>
        <dbReference type="ARBA" id="ARBA00022840"/>
    </source>
</evidence>
<dbReference type="AlphaFoldDB" id="A0A167T923"/>
<dbReference type="PANTHER" id="PTHR30050">
    <property type="entry name" value="CHROMOSOMAL REPLICATION INITIATOR PROTEIN DNAA"/>
    <property type="match status" value="1"/>
</dbReference>
<keyword evidence="6" id="KW-1185">Reference proteome</keyword>
<dbReference type="PANTHER" id="PTHR30050:SF4">
    <property type="entry name" value="ATP-BINDING PROTEIN RV3427C IN INSERTION SEQUENCE-RELATED"/>
    <property type="match status" value="1"/>
</dbReference>
<accession>A0A167T923</accession>
<reference evidence="5 6" key="1">
    <citation type="journal article" date="2006" name="Syst. Appl. Microbiol.">
        <title>Anoxybacillus amylolyticus sp. nov., a thermophilic amylase producing bacterium isolated from Mount Rittmann (Antarctica).</title>
        <authorList>
            <person name="Poli A."/>
            <person name="Esposito E."/>
            <person name="Lama L."/>
            <person name="Orlando P."/>
            <person name="Nicolaus G."/>
            <person name="de Appolonia F."/>
            <person name="Gambacorta A."/>
            <person name="Nicolaus B."/>
        </authorList>
    </citation>
    <scope>NUCLEOTIDE SEQUENCE [LARGE SCALE GENOMIC DNA]</scope>
    <source>
        <strain evidence="5 6">DSM 15939</strain>
    </source>
</reference>
<dbReference type="InterPro" id="IPR003593">
    <property type="entry name" value="AAA+_ATPase"/>
</dbReference>
<dbReference type="PIRSF" id="PIRSF003073">
    <property type="entry name" value="DNAC_TnpB_IstB"/>
    <property type="match status" value="1"/>
</dbReference>
<dbReference type="Proteomes" id="UP000076865">
    <property type="component" value="Chromosome"/>
</dbReference>
<evidence type="ECO:0000313" key="6">
    <source>
        <dbReference type="Proteomes" id="UP000076865"/>
    </source>
</evidence>
<name>A0A167T923_9BACL</name>